<dbReference type="OrthoDB" id="757982at2759"/>
<proteinExistence type="predicted"/>
<feature type="compositionally biased region" description="Low complexity" evidence="1">
    <location>
        <begin position="114"/>
        <end position="129"/>
    </location>
</feature>
<dbReference type="AlphaFoldDB" id="K0RZS5"/>
<sequence>MNRNDPERAKCSAPEEDYDAASSATPESAADKRVRRHLRVWVRRLHCNEAYESRMARSGKSSVSGKRSTSSSSSVGGGCRRPSARRTTRRRRWSGYGAAIPAAGSGARCLGGWTRARSSPGATAASGTA</sequence>
<feature type="compositionally biased region" description="Basic residues" evidence="1">
    <location>
        <begin position="82"/>
        <end position="93"/>
    </location>
</feature>
<feature type="compositionally biased region" description="Low complexity" evidence="1">
    <location>
        <begin position="58"/>
        <end position="74"/>
    </location>
</feature>
<evidence type="ECO:0000313" key="2">
    <source>
        <dbReference type="EMBL" id="EJK54271.1"/>
    </source>
</evidence>
<gene>
    <name evidence="2" type="ORF">THAOC_26122</name>
</gene>
<protein>
    <submittedName>
        <fullName evidence="2">Uncharacterized protein</fullName>
    </submittedName>
</protein>
<feature type="region of interest" description="Disordered" evidence="1">
    <location>
        <begin position="52"/>
        <end position="129"/>
    </location>
</feature>
<comment type="caution">
    <text evidence="2">The sequence shown here is derived from an EMBL/GenBank/DDBJ whole genome shotgun (WGS) entry which is preliminary data.</text>
</comment>
<accession>K0RZS5</accession>
<reference evidence="2 3" key="1">
    <citation type="journal article" date="2012" name="Genome Biol.">
        <title>Genome and low-iron response of an oceanic diatom adapted to chronic iron limitation.</title>
        <authorList>
            <person name="Lommer M."/>
            <person name="Specht M."/>
            <person name="Roy A.S."/>
            <person name="Kraemer L."/>
            <person name="Andreson R."/>
            <person name="Gutowska M.A."/>
            <person name="Wolf J."/>
            <person name="Bergner S.V."/>
            <person name="Schilhabel M.B."/>
            <person name="Klostermeier U.C."/>
            <person name="Beiko R.G."/>
            <person name="Rosenstiel P."/>
            <person name="Hippler M."/>
            <person name="Laroche J."/>
        </authorList>
    </citation>
    <scope>NUCLEOTIDE SEQUENCE [LARGE SCALE GENOMIC DNA]</scope>
    <source>
        <strain evidence="2 3">CCMP1005</strain>
    </source>
</reference>
<keyword evidence="3" id="KW-1185">Reference proteome</keyword>
<dbReference type="EMBL" id="AGNL01036083">
    <property type="protein sequence ID" value="EJK54271.1"/>
    <property type="molecule type" value="Genomic_DNA"/>
</dbReference>
<evidence type="ECO:0000313" key="3">
    <source>
        <dbReference type="Proteomes" id="UP000266841"/>
    </source>
</evidence>
<feature type="compositionally biased region" description="Basic and acidic residues" evidence="1">
    <location>
        <begin position="1"/>
        <end position="10"/>
    </location>
</feature>
<organism evidence="2 3">
    <name type="scientific">Thalassiosira oceanica</name>
    <name type="common">Marine diatom</name>
    <dbReference type="NCBI Taxonomy" id="159749"/>
    <lineage>
        <taxon>Eukaryota</taxon>
        <taxon>Sar</taxon>
        <taxon>Stramenopiles</taxon>
        <taxon>Ochrophyta</taxon>
        <taxon>Bacillariophyta</taxon>
        <taxon>Coscinodiscophyceae</taxon>
        <taxon>Thalassiosirophycidae</taxon>
        <taxon>Thalassiosirales</taxon>
        <taxon>Thalassiosiraceae</taxon>
        <taxon>Thalassiosira</taxon>
    </lineage>
</organism>
<evidence type="ECO:0000256" key="1">
    <source>
        <dbReference type="SAM" id="MobiDB-lite"/>
    </source>
</evidence>
<dbReference type="Proteomes" id="UP000266841">
    <property type="component" value="Unassembled WGS sequence"/>
</dbReference>
<feature type="region of interest" description="Disordered" evidence="1">
    <location>
        <begin position="1"/>
        <end position="35"/>
    </location>
</feature>
<name>K0RZS5_THAOC</name>